<dbReference type="InterPro" id="IPR053137">
    <property type="entry name" value="NLR-like"/>
</dbReference>
<dbReference type="Pfam" id="PF01048">
    <property type="entry name" value="PNP_UDP_1"/>
    <property type="match status" value="1"/>
</dbReference>
<comment type="caution">
    <text evidence="2">The sequence shown here is derived from an EMBL/GenBank/DDBJ whole genome shotgun (WGS) entry which is preliminary data.</text>
</comment>
<dbReference type="GO" id="GO:0009116">
    <property type="term" value="P:nucleoside metabolic process"/>
    <property type="evidence" value="ECO:0007669"/>
    <property type="project" value="InterPro"/>
</dbReference>
<dbReference type="Gene3D" id="3.40.50.1580">
    <property type="entry name" value="Nucleoside phosphorylase domain"/>
    <property type="match status" value="1"/>
</dbReference>
<accession>A0A8H5SMH9</accession>
<reference evidence="3" key="1">
    <citation type="journal article" date="2020" name="BMC Genomics">
        <title>Correction to: Identification and distribution of gene clusters required for synthesis of sphingolipid metabolism inhibitors in diverse species of the filamentous fungus Fusarium.</title>
        <authorList>
            <person name="Kim H.S."/>
            <person name="Lohmar J.M."/>
            <person name="Busman M."/>
            <person name="Brown D.W."/>
            <person name="Naumann T.A."/>
            <person name="Divon H.H."/>
            <person name="Lysoe E."/>
            <person name="Uhlig S."/>
            <person name="Proctor R.H."/>
        </authorList>
    </citation>
    <scope>NUCLEOTIDE SEQUENCE [LARGE SCALE GENOMIC DNA]</scope>
    <source>
        <strain evidence="3">NRRL 25331</strain>
    </source>
</reference>
<name>A0A8H5SMH9_FUSCI</name>
<dbReference type="AlphaFoldDB" id="A0A8H5SMH9"/>
<evidence type="ECO:0000313" key="3">
    <source>
        <dbReference type="Proteomes" id="UP000572754"/>
    </source>
</evidence>
<dbReference type="PANTHER" id="PTHR46082">
    <property type="entry name" value="ATP/GTP-BINDING PROTEIN-RELATED"/>
    <property type="match status" value="1"/>
</dbReference>
<dbReference type="EMBL" id="JAAQPE010000764">
    <property type="protein sequence ID" value="KAF5656320.1"/>
    <property type="molecule type" value="Genomic_DNA"/>
</dbReference>
<feature type="domain" description="Nucleoside phosphorylase" evidence="1">
    <location>
        <begin position="9"/>
        <end position="297"/>
    </location>
</feature>
<organism evidence="2 3">
    <name type="scientific">Fusarium circinatum</name>
    <name type="common">Pitch canker fungus</name>
    <name type="synonym">Gibberella circinata</name>
    <dbReference type="NCBI Taxonomy" id="48490"/>
    <lineage>
        <taxon>Eukaryota</taxon>
        <taxon>Fungi</taxon>
        <taxon>Dikarya</taxon>
        <taxon>Ascomycota</taxon>
        <taxon>Pezizomycotina</taxon>
        <taxon>Sordariomycetes</taxon>
        <taxon>Hypocreomycetidae</taxon>
        <taxon>Hypocreales</taxon>
        <taxon>Nectriaceae</taxon>
        <taxon>Fusarium</taxon>
        <taxon>Fusarium fujikuroi species complex</taxon>
    </lineage>
</organism>
<reference evidence="2 3" key="2">
    <citation type="submission" date="2020-05" db="EMBL/GenBank/DDBJ databases">
        <title>Identification and distribution of gene clusters putatively required for synthesis of sphingolipid metabolism inhibitors in phylogenetically diverse species of the filamentous fungus Fusarium.</title>
        <authorList>
            <person name="Kim H.-S."/>
            <person name="Busman M."/>
            <person name="Brown D.W."/>
            <person name="Divon H."/>
            <person name="Uhlig S."/>
            <person name="Proctor R.H."/>
        </authorList>
    </citation>
    <scope>NUCLEOTIDE SEQUENCE [LARGE SCALE GENOMIC DNA]</scope>
    <source>
        <strain evidence="2 3">NRRL 25331</strain>
    </source>
</reference>
<dbReference type="InterPro" id="IPR000845">
    <property type="entry name" value="Nucleoside_phosphorylase_d"/>
</dbReference>
<evidence type="ECO:0000259" key="1">
    <source>
        <dbReference type="Pfam" id="PF01048"/>
    </source>
</evidence>
<gene>
    <name evidence="2" type="ORF">FCIRC_13723</name>
</gene>
<keyword evidence="3" id="KW-1185">Reference proteome</keyword>
<dbReference type="Proteomes" id="UP000572754">
    <property type="component" value="Unassembled WGS sequence"/>
</dbReference>
<dbReference type="PANTHER" id="PTHR46082:SF11">
    <property type="entry name" value="AAA+ ATPASE DOMAIN-CONTAINING PROTEIN-RELATED"/>
    <property type="match status" value="1"/>
</dbReference>
<dbReference type="InterPro" id="IPR035994">
    <property type="entry name" value="Nucleoside_phosphorylase_sf"/>
</dbReference>
<sequence length="559" mass="60951">MPPTQDYTIGWISALPLEMAAAMAALDESHGSLNSQPANDKNNYALGRIGPHNVVIACLPSGVYGTTSATAVAMRMTTTFPNLRVGLMVGIGGGVPSKEHDIRLGDVVVGRPQGREGGVVQYDLGKTIPGEYPTISGSLNKPDSVLLTAVSTLNALHMTHGTRIHHILAEMATSQAGMEASFSSPGPDDDHLYAADYVHAGGSTCENCDKRYIVSRPPRKDQNPRIFYGTIASGNQVIKDATTRDRLGNQLGALCFEMEAAGIMDHFPCLVIRGICDYADSHKNKAWQGYAAATAAAYAKEILGLVPLKDATNAPRLPQPVKNQITHTSFLATSDWFEKEDISLASLVPKVQYPDQDALVALSLDEGDVSIRVDQALSECFPARPSSINTPLKNLFRRVFGISDSEPTGSHWHVQATESRSYMLRQPRAIFNLACSMPEVREWLEDAFINSLPVAFIIGYRTALNARLAWKPVEESNFDASADHSRSVLGERIYAICYRKVNFRLLKGPESAFLAASNHWNLFTEGRGSRNDAFLEVDISDHDVALDDTDDSQDKSENK</sequence>
<protein>
    <submittedName>
        <fullName evidence="2">Pfs domain-containing protein</fullName>
    </submittedName>
</protein>
<evidence type="ECO:0000313" key="2">
    <source>
        <dbReference type="EMBL" id="KAF5656320.1"/>
    </source>
</evidence>
<proteinExistence type="predicted"/>
<dbReference type="SUPFAM" id="SSF53167">
    <property type="entry name" value="Purine and uridine phosphorylases"/>
    <property type="match status" value="1"/>
</dbReference>
<dbReference type="GO" id="GO:0003824">
    <property type="term" value="F:catalytic activity"/>
    <property type="evidence" value="ECO:0007669"/>
    <property type="project" value="InterPro"/>
</dbReference>